<feature type="transmembrane region" description="Helical" evidence="8">
    <location>
        <begin position="247"/>
        <end position="266"/>
    </location>
</feature>
<evidence type="ECO:0000256" key="5">
    <source>
        <dbReference type="ARBA" id="ARBA00022989"/>
    </source>
</evidence>
<comment type="similarity">
    <text evidence="2">Belongs to the insect chemoreceptor superfamily. Gustatory receptor (GR) family. Gr5a subfamily.</text>
</comment>
<evidence type="ECO:0000256" key="1">
    <source>
        <dbReference type="ARBA" id="ARBA00004651"/>
    </source>
</evidence>
<dbReference type="PANTHER" id="PTHR21421">
    <property type="entry name" value="GUSTATORY RECEPTOR"/>
    <property type="match status" value="1"/>
</dbReference>
<sequence length="482" mass="54916">MESPVSSALKPIYKVGKYFGLLPIPPKFLSPSPPTTTVPTTTIPTTTIVSRHSHLLLPLYSAYVLVSNLTVLGFAIVIFFRELSSPDRNLVEQFLDMVYHSHILITITVCIHQSRHNISENLADWNKLEVLFETFENCGNSNPRESVSFRKSINLPTSFADLIEILPRNDQKKHNKFITLSKWLTVIYVGVIFVGAVSYFITISINENTSSISSYLDEAAKIYVIEEWCTWWSGIYVIFIGHTMELIWAYGDMLLVLFSLCMSYQFKRFNRIVEKACTRQKIGNIHPRDIEDLRLFHWEIAKVIKKTNKILSVLTSTVFTCNILYLFSRVFNGIEADLKHPSWFINFEASYAFTYLILRIFLTAIIATKFSSETTKSFKVLDAKGDVTNSETEYLLMDRFCIQVLTSNLAISGSGYFQLNRGFIATLVSALITYEVVILQFSVASRVKLSKSGVLNTTMMPAFNNAFSTRIFFQPASSELYK</sequence>
<protein>
    <submittedName>
        <fullName evidence="9">Gustatory receptor for sugar taste 64a</fullName>
    </submittedName>
</protein>
<reference evidence="9 10" key="1">
    <citation type="submission" date="2015-12" db="EMBL/GenBank/DDBJ databases">
        <title>The genome of Folsomia candida.</title>
        <authorList>
            <person name="Faddeeva A."/>
            <person name="Derks M.F."/>
            <person name="Anvar Y."/>
            <person name="Smit S."/>
            <person name="Van Straalen N."/>
            <person name="Roelofs D."/>
        </authorList>
    </citation>
    <scope>NUCLEOTIDE SEQUENCE [LARGE SCALE GENOMIC DNA]</scope>
    <source>
        <strain evidence="9 10">VU population</strain>
        <tissue evidence="9">Whole body</tissue>
    </source>
</reference>
<keyword evidence="6 8" id="KW-0472">Membrane</keyword>
<evidence type="ECO:0000256" key="8">
    <source>
        <dbReference type="SAM" id="Phobius"/>
    </source>
</evidence>
<feature type="transmembrane region" description="Helical" evidence="8">
    <location>
        <begin position="60"/>
        <end position="80"/>
    </location>
</feature>
<dbReference type="GO" id="GO:0005886">
    <property type="term" value="C:plasma membrane"/>
    <property type="evidence" value="ECO:0007669"/>
    <property type="project" value="UniProtKB-SubCell"/>
</dbReference>
<keyword evidence="10" id="KW-1185">Reference proteome</keyword>
<dbReference type="Proteomes" id="UP000198287">
    <property type="component" value="Unassembled WGS sequence"/>
</dbReference>
<feature type="transmembrane region" description="Helical" evidence="8">
    <location>
        <begin position="423"/>
        <end position="443"/>
    </location>
</feature>
<keyword evidence="3" id="KW-1003">Cell membrane</keyword>
<feature type="transmembrane region" description="Helical" evidence="8">
    <location>
        <begin position="310"/>
        <end position="331"/>
    </location>
</feature>
<dbReference type="AlphaFoldDB" id="A0A226EGP5"/>
<organism evidence="9 10">
    <name type="scientific">Folsomia candida</name>
    <name type="common">Springtail</name>
    <dbReference type="NCBI Taxonomy" id="158441"/>
    <lineage>
        <taxon>Eukaryota</taxon>
        <taxon>Metazoa</taxon>
        <taxon>Ecdysozoa</taxon>
        <taxon>Arthropoda</taxon>
        <taxon>Hexapoda</taxon>
        <taxon>Collembola</taxon>
        <taxon>Entomobryomorpha</taxon>
        <taxon>Isotomoidea</taxon>
        <taxon>Isotomidae</taxon>
        <taxon>Proisotominae</taxon>
        <taxon>Folsomia</taxon>
    </lineage>
</organism>
<evidence type="ECO:0000313" key="10">
    <source>
        <dbReference type="Proteomes" id="UP000198287"/>
    </source>
</evidence>
<name>A0A226EGP5_FOLCA</name>
<evidence type="ECO:0000256" key="4">
    <source>
        <dbReference type="ARBA" id="ARBA00022692"/>
    </source>
</evidence>
<feature type="transmembrane region" description="Helical" evidence="8">
    <location>
        <begin position="183"/>
        <end position="205"/>
    </location>
</feature>
<evidence type="ECO:0000256" key="2">
    <source>
        <dbReference type="ARBA" id="ARBA00005327"/>
    </source>
</evidence>
<evidence type="ECO:0000313" key="9">
    <source>
        <dbReference type="EMBL" id="OXA56795.1"/>
    </source>
</evidence>
<evidence type="ECO:0000256" key="7">
    <source>
        <dbReference type="ARBA" id="ARBA00023170"/>
    </source>
</evidence>
<evidence type="ECO:0000256" key="3">
    <source>
        <dbReference type="ARBA" id="ARBA00022475"/>
    </source>
</evidence>
<comment type="subcellular location">
    <subcellularLocation>
        <location evidence="1">Cell membrane</location>
        <topology evidence="1">Multi-pass membrane protein</topology>
    </subcellularLocation>
</comment>
<accession>A0A226EGP5</accession>
<keyword evidence="5 8" id="KW-1133">Transmembrane helix</keyword>
<dbReference type="InterPro" id="IPR009318">
    <property type="entry name" value="Gustatory_rcpt"/>
</dbReference>
<evidence type="ECO:0000256" key="6">
    <source>
        <dbReference type="ARBA" id="ARBA00023136"/>
    </source>
</evidence>
<dbReference type="PANTHER" id="PTHR21421:SF29">
    <property type="entry name" value="GUSTATORY RECEPTOR 5A FOR TREHALOSE-RELATED"/>
    <property type="match status" value="1"/>
</dbReference>
<dbReference type="EMBL" id="LNIX01000003">
    <property type="protein sequence ID" value="OXA56795.1"/>
    <property type="molecule type" value="Genomic_DNA"/>
</dbReference>
<dbReference type="GO" id="GO:0008527">
    <property type="term" value="F:taste receptor activity"/>
    <property type="evidence" value="ECO:0007669"/>
    <property type="project" value="InterPro"/>
</dbReference>
<keyword evidence="7 9" id="KW-0675">Receptor</keyword>
<dbReference type="Pfam" id="PF06151">
    <property type="entry name" value="Trehalose_recp"/>
    <property type="match status" value="1"/>
</dbReference>
<feature type="transmembrane region" description="Helical" evidence="8">
    <location>
        <begin position="351"/>
        <end position="370"/>
    </location>
</feature>
<keyword evidence="4 8" id="KW-0812">Transmembrane</keyword>
<gene>
    <name evidence="9" type="ORF">Fcan01_06409</name>
</gene>
<comment type="caution">
    <text evidence="9">The sequence shown here is derived from an EMBL/GenBank/DDBJ whole genome shotgun (WGS) entry which is preliminary data.</text>
</comment>
<dbReference type="OrthoDB" id="5800391at2759"/>
<dbReference type="GO" id="GO:0050916">
    <property type="term" value="P:sensory perception of sweet taste"/>
    <property type="evidence" value="ECO:0007669"/>
    <property type="project" value="UniProtKB-ARBA"/>
</dbReference>
<proteinExistence type="inferred from homology"/>